<reference evidence="12 13" key="1">
    <citation type="journal article" date="2018" name="Sci. Rep.">
        <title>Genomic signatures of local adaptation to the degree of environmental predictability in rotifers.</title>
        <authorList>
            <person name="Franch-Gras L."/>
            <person name="Hahn C."/>
            <person name="Garcia-Roger E.M."/>
            <person name="Carmona M.J."/>
            <person name="Serra M."/>
            <person name="Gomez A."/>
        </authorList>
    </citation>
    <scope>NUCLEOTIDE SEQUENCE [LARGE SCALE GENOMIC DNA]</scope>
    <source>
        <strain evidence="12">HYR1</strain>
    </source>
</reference>
<dbReference type="InterPro" id="IPR013083">
    <property type="entry name" value="Znf_RING/FYVE/PHD"/>
</dbReference>
<dbReference type="CDD" id="cd21085">
    <property type="entry name" value="WH_NTD_PHF10"/>
    <property type="match status" value="1"/>
</dbReference>
<evidence type="ECO:0000256" key="4">
    <source>
        <dbReference type="ARBA" id="ARBA00022771"/>
    </source>
</evidence>
<dbReference type="SUPFAM" id="SSF57903">
    <property type="entry name" value="FYVE/PHD zinc finger"/>
    <property type="match status" value="2"/>
</dbReference>
<comment type="caution">
    <text evidence="12">The sequence shown here is derived from an EMBL/GenBank/DDBJ whole genome shotgun (WGS) entry which is preliminary data.</text>
</comment>
<evidence type="ECO:0000256" key="8">
    <source>
        <dbReference type="ARBA" id="ARBA00023242"/>
    </source>
</evidence>
<evidence type="ECO:0000256" key="2">
    <source>
        <dbReference type="ARBA" id="ARBA00022723"/>
    </source>
</evidence>
<dbReference type="EMBL" id="REGN01001391">
    <property type="protein sequence ID" value="RNA34976.1"/>
    <property type="molecule type" value="Genomic_DNA"/>
</dbReference>
<keyword evidence="4 9" id="KW-0863">Zinc-finger</keyword>
<evidence type="ECO:0000256" key="1">
    <source>
        <dbReference type="ARBA" id="ARBA00004123"/>
    </source>
</evidence>
<dbReference type="InterPro" id="IPR019787">
    <property type="entry name" value="Znf_PHD-finger"/>
</dbReference>
<comment type="subcellular location">
    <subcellularLocation>
        <location evidence="1">Nucleus</location>
    </subcellularLocation>
</comment>
<dbReference type="GO" id="GO:0008270">
    <property type="term" value="F:zinc ion binding"/>
    <property type="evidence" value="ECO:0007669"/>
    <property type="project" value="UniProtKB-KW"/>
</dbReference>
<dbReference type="PANTHER" id="PTHR45888:SF4">
    <property type="entry name" value="PHD FINGER PROTEIN 10"/>
    <property type="match status" value="1"/>
</dbReference>
<accession>A0A3M7SGU7</accession>
<evidence type="ECO:0000256" key="10">
    <source>
        <dbReference type="SAM" id="MobiDB-lite"/>
    </source>
</evidence>
<feature type="domain" description="PHD-type" evidence="11">
    <location>
        <begin position="339"/>
        <end position="404"/>
    </location>
</feature>
<name>A0A3M7SGU7_BRAPC</name>
<feature type="region of interest" description="Disordered" evidence="10">
    <location>
        <begin position="485"/>
        <end position="518"/>
    </location>
</feature>
<keyword evidence="13" id="KW-1185">Reference proteome</keyword>
<dbReference type="InterPro" id="IPR001965">
    <property type="entry name" value="Znf_PHD"/>
</dbReference>
<protein>
    <submittedName>
        <fullName evidence="12">PHD finger 10</fullName>
    </submittedName>
</protein>
<keyword evidence="7" id="KW-0804">Transcription</keyword>
<feature type="domain" description="PHD-type" evidence="11">
    <location>
        <begin position="401"/>
        <end position="449"/>
    </location>
</feature>
<proteinExistence type="predicted"/>
<sequence>MSDEELDEYEDSSDSKQIQNNNSEPTVEEKLGKYVNKILATSPIDELYMLQEQVSEYLGVKSFKRKYPEIFRRLTEVKEREFLLRKMQVVTESQCDLGLTALKLNECLDLMAYDYPDKFKEFDQYFNEKRRRAIATAAFQAASLSLNRNKSEIFDAPRSSSSRTNLSEKDKMKEMVRKAMESVATYNSQIQREKLEERKSFYDLQTMRIQSPQSVVNKKDDHLFSNDKKGHYPVSLLPGQFQYYYKNYTSHELKYLPLDTVIYAPPIPDRLKYIEWKKSLNKPKQNDSIRKVNELRPAKTEVDSDKKISPVKNSDAGRQSIRITASAAPTIAKLISCTNQICHICQKSSQINQNSSFIDNNQLMVSCSSCTKHIHPVCLELNPTLVDWTCIRNYNWQCIECKVCSKCNKSNDEDKMMFCDRCDRGFHTYCANVENVPNGSWLCKSCTDFTDKLNAIQEKINNSKTQIKPEVNTPNKIKQNLKQKLSAALTPTATPSNGEKRGRGRPPGSANKPKDPNLQKKIKAVRGQKIKDSVNGFYSNSNSQMYSLQSPMTNSNLQFDDELNDSLMNYEANNYETQFGSVNSTPYFQMDEASNSQFQF</sequence>
<evidence type="ECO:0000256" key="3">
    <source>
        <dbReference type="ARBA" id="ARBA00022737"/>
    </source>
</evidence>
<keyword evidence="5" id="KW-0862">Zinc</keyword>
<dbReference type="InterPro" id="IPR011011">
    <property type="entry name" value="Znf_FYVE_PHD"/>
</dbReference>
<feature type="region of interest" description="Disordered" evidence="10">
    <location>
        <begin position="1"/>
        <end position="26"/>
    </location>
</feature>
<feature type="compositionally biased region" description="Acidic residues" evidence="10">
    <location>
        <begin position="1"/>
        <end position="12"/>
    </location>
</feature>
<dbReference type="Proteomes" id="UP000276133">
    <property type="component" value="Unassembled WGS sequence"/>
</dbReference>
<dbReference type="GO" id="GO:0005634">
    <property type="term" value="C:nucleus"/>
    <property type="evidence" value="ECO:0007669"/>
    <property type="project" value="UniProtKB-SubCell"/>
</dbReference>
<evidence type="ECO:0000256" key="6">
    <source>
        <dbReference type="ARBA" id="ARBA00023015"/>
    </source>
</evidence>
<evidence type="ECO:0000313" key="12">
    <source>
        <dbReference type="EMBL" id="RNA34976.1"/>
    </source>
</evidence>
<organism evidence="12 13">
    <name type="scientific">Brachionus plicatilis</name>
    <name type="common">Marine rotifer</name>
    <name type="synonym">Brachionus muelleri</name>
    <dbReference type="NCBI Taxonomy" id="10195"/>
    <lineage>
        <taxon>Eukaryota</taxon>
        <taxon>Metazoa</taxon>
        <taxon>Spiralia</taxon>
        <taxon>Gnathifera</taxon>
        <taxon>Rotifera</taxon>
        <taxon>Eurotatoria</taxon>
        <taxon>Monogononta</taxon>
        <taxon>Pseudotrocha</taxon>
        <taxon>Ploima</taxon>
        <taxon>Brachionidae</taxon>
        <taxon>Brachionus</taxon>
    </lineage>
</organism>
<dbReference type="Pfam" id="PF00628">
    <property type="entry name" value="PHD"/>
    <property type="match status" value="1"/>
</dbReference>
<evidence type="ECO:0000256" key="7">
    <source>
        <dbReference type="ARBA" id="ARBA00023163"/>
    </source>
</evidence>
<feature type="compositionally biased region" description="Polar residues" evidence="10">
    <location>
        <begin position="485"/>
        <end position="497"/>
    </location>
</feature>
<dbReference type="OrthoDB" id="1903104at2759"/>
<evidence type="ECO:0000256" key="9">
    <source>
        <dbReference type="PROSITE-ProRule" id="PRU00146"/>
    </source>
</evidence>
<evidence type="ECO:0000259" key="11">
    <source>
        <dbReference type="PROSITE" id="PS50016"/>
    </source>
</evidence>
<keyword evidence="6" id="KW-0805">Transcription regulation</keyword>
<keyword evidence="2" id="KW-0479">Metal-binding</keyword>
<dbReference type="SMART" id="SM00249">
    <property type="entry name" value="PHD"/>
    <property type="match status" value="2"/>
</dbReference>
<evidence type="ECO:0000256" key="5">
    <source>
        <dbReference type="ARBA" id="ARBA00022833"/>
    </source>
</evidence>
<dbReference type="AlphaFoldDB" id="A0A3M7SGU7"/>
<keyword evidence="3" id="KW-0677">Repeat</keyword>
<feature type="compositionally biased region" description="Polar residues" evidence="10">
    <location>
        <begin position="16"/>
        <end position="25"/>
    </location>
</feature>
<dbReference type="PROSITE" id="PS50016">
    <property type="entry name" value="ZF_PHD_2"/>
    <property type="match status" value="2"/>
</dbReference>
<dbReference type="PANTHER" id="PTHR45888">
    <property type="entry name" value="HL01030P-RELATED"/>
    <property type="match status" value="1"/>
</dbReference>
<keyword evidence="8" id="KW-0539">Nucleus</keyword>
<evidence type="ECO:0000313" key="13">
    <source>
        <dbReference type="Proteomes" id="UP000276133"/>
    </source>
</evidence>
<dbReference type="STRING" id="10195.A0A3M7SGU7"/>
<dbReference type="CDD" id="cd15529">
    <property type="entry name" value="PHD2_PHF10"/>
    <property type="match status" value="1"/>
</dbReference>
<dbReference type="Gene3D" id="3.30.40.10">
    <property type="entry name" value="Zinc/RING finger domain, C3HC4 (zinc finger)"/>
    <property type="match status" value="1"/>
</dbReference>
<gene>
    <name evidence="12" type="ORF">BpHYR1_032804</name>
</gene>